<dbReference type="AlphaFoldDB" id="A0A0F9JUQ5"/>
<reference evidence="1" key="1">
    <citation type="journal article" date="2015" name="Nature">
        <title>Complex archaea that bridge the gap between prokaryotes and eukaryotes.</title>
        <authorList>
            <person name="Spang A."/>
            <person name="Saw J.H."/>
            <person name="Jorgensen S.L."/>
            <person name="Zaremba-Niedzwiedzka K."/>
            <person name="Martijn J."/>
            <person name="Lind A.E."/>
            <person name="van Eijk R."/>
            <person name="Schleper C."/>
            <person name="Guy L."/>
            <person name="Ettema T.J."/>
        </authorList>
    </citation>
    <scope>NUCLEOTIDE SEQUENCE</scope>
</reference>
<dbReference type="EMBL" id="LAZR01009289">
    <property type="protein sequence ID" value="KKM73534.1"/>
    <property type="molecule type" value="Genomic_DNA"/>
</dbReference>
<organism evidence="1">
    <name type="scientific">marine sediment metagenome</name>
    <dbReference type="NCBI Taxonomy" id="412755"/>
    <lineage>
        <taxon>unclassified sequences</taxon>
        <taxon>metagenomes</taxon>
        <taxon>ecological metagenomes</taxon>
    </lineage>
</organism>
<name>A0A0F9JUQ5_9ZZZZ</name>
<protein>
    <submittedName>
        <fullName evidence="1">Uncharacterized protein</fullName>
    </submittedName>
</protein>
<gene>
    <name evidence="1" type="ORF">LCGC14_1409610</name>
</gene>
<accession>A0A0F9JUQ5</accession>
<evidence type="ECO:0000313" key="1">
    <source>
        <dbReference type="EMBL" id="KKM73534.1"/>
    </source>
</evidence>
<sequence length="65" mass="7669">MWKKRFKEKKYMEHCGNICPYCSSEDIEGDGPIEADGDNAWIHVDCNKCKSRWRDLYKLIGVEEV</sequence>
<comment type="caution">
    <text evidence="1">The sequence shown here is derived from an EMBL/GenBank/DDBJ whole genome shotgun (WGS) entry which is preliminary data.</text>
</comment>
<proteinExistence type="predicted"/>